<keyword evidence="2" id="KW-1185">Reference proteome</keyword>
<comment type="caution">
    <text evidence="1">The sequence shown here is derived from an EMBL/GenBank/DDBJ whole genome shotgun (WGS) entry which is preliminary data.</text>
</comment>
<gene>
    <name evidence="1" type="ORF">PR048_014225</name>
</gene>
<name>A0ABQ9HDL5_9NEOP</name>
<reference evidence="1 2" key="1">
    <citation type="submission" date="2023-02" db="EMBL/GenBank/DDBJ databases">
        <title>LHISI_Scaffold_Assembly.</title>
        <authorList>
            <person name="Stuart O.P."/>
            <person name="Cleave R."/>
            <person name="Magrath M.J.L."/>
            <person name="Mikheyev A.S."/>
        </authorList>
    </citation>
    <scope>NUCLEOTIDE SEQUENCE [LARGE SCALE GENOMIC DNA]</scope>
    <source>
        <strain evidence="1">Daus_M_001</strain>
        <tissue evidence="1">Leg muscle</tissue>
    </source>
</reference>
<dbReference type="EMBL" id="JARBHB010000005">
    <property type="protein sequence ID" value="KAJ8882417.1"/>
    <property type="molecule type" value="Genomic_DNA"/>
</dbReference>
<evidence type="ECO:0000313" key="1">
    <source>
        <dbReference type="EMBL" id="KAJ8882417.1"/>
    </source>
</evidence>
<evidence type="ECO:0000313" key="2">
    <source>
        <dbReference type="Proteomes" id="UP001159363"/>
    </source>
</evidence>
<organism evidence="1 2">
    <name type="scientific">Dryococelus australis</name>
    <dbReference type="NCBI Taxonomy" id="614101"/>
    <lineage>
        <taxon>Eukaryota</taxon>
        <taxon>Metazoa</taxon>
        <taxon>Ecdysozoa</taxon>
        <taxon>Arthropoda</taxon>
        <taxon>Hexapoda</taxon>
        <taxon>Insecta</taxon>
        <taxon>Pterygota</taxon>
        <taxon>Neoptera</taxon>
        <taxon>Polyneoptera</taxon>
        <taxon>Phasmatodea</taxon>
        <taxon>Verophasmatodea</taxon>
        <taxon>Anareolatae</taxon>
        <taxon>Phasmatidae</taxon>
        <taxon>Eurycanthinae</taxon>
        <taxon>Dryococelus</taxon>
    </lineage>
</organism>
<accession>A0ABQ9HDL5</accession>
<proteinExistence type="predicted"/>
<evidence type="ECO:0008006" key="3">
    <source>
        <dbReference type="Google" id="ProtNLM"/>
    </source>
</evidence>
<sequence>MFSVITCWMEYIHYKRCDLNMLPKLVPSVNSVNDIVVAFKALYPETRFIFPELDKISSATAERSFSMLRRIKTVLRSSMSQSRLTHLCILNVHKERTQALNTH</sequence>
<dbReference type="Proteomes" id="UP001159363">
    <property type="component" value="Chromosome 4"/>
</dbReference>
<protein>
    <recommendedName>
        <fullName evidence="3">HAT C-terminal dimerisation domain-containing protein</fullName>
    </recommendedName>
</protein>